<dbReference type="InterPro" id="IPR008949">
    <property type="entry name" value="Isoprenoid_synthase_dom_sf"/>
</dbReference>
<name>A0A1D7Y2I8_9ACTN</name>
<protein>
    <submittedName>
        <fullName evidence="1">Uncharacterized protein</fullName>
    </submittedName>
</protein>
<dbReference type="InterPro" id="IPR002060">
    <property type="entry name" value="Squ/phyt_synthse"/>
</dbReference>
<gene>
    <name evidence="1" type="ORF">BFF78_00640</name>
</gene>
<dbReference type="PANTHER" id="PTHR31480">
    <property type="entry name" value="BIFUNCTIONAL LYCOPENE CYCLASE/PHYTOENE SYNTHASE"/>
    <property type="match status" value="1"/>
</dbReference>
<accession>A0A1D7Y2I8</accession>
<proteinExistence type="predicted"/>
<evidence type="ECO:0000313" key="1">
    <source>
        <dbReference type="EMBL" id="AOR29794.1"/>
    </source>
</evidence>
<keyword evidence="2" id="KW-1185">Reference proteome</keyword>
<dbReference type="Gene3D" id="1.10.600.10">
    <property type="entry name" value="Farnesyl Diphosphate Synthase"/>
    <property type="match status" value="1"/>
</dbReference>
<dbReference type="EMBL" id="CP017248">
    <property type="protein sequence ID" value="AOR29794.1"/>
    <property type="molecule type" value="Genomic_DNA"/>
</dbReference>
<dbReference type="KEGG" id="spun:BFF78_00640"/>
<dbReference type="GO" id="GO:0016765">
    <property type="term" value="F:transferase activity, transferring alkyl or aryl (other than methyl) groups"/>
    <property type="evidence" value="ECO:0007669"/>
    <property type="project" value="UniProtKB-ARBA"/>
</dbReference>
<organism evidence="1 2">
    <name type="scientific">Streptomyces fodineus</name>
    <dbReference type="NCBI Taxonomy" id="1904616"/>
    <lineage>
        <taxon>Bacteria</taxon>
        <taxon>Bacillati</taxon>
        <taxon>Actinomycetota</taxon>
        <taxon>Actinomycetes</taxon>
        <taxon>Kitasatosporales</taxon>
        <taxon>Streptomycetaceae</taxon>
        <taxon>Streptomyces</taxon>
    </lineage>
</organism>
<dbReference type="SUPFAM" id="SSF48576">
    <property type="entry name" value="Terpenoid synthases"/>
    <property type="match status" value="1"/>
</dbReference>
<sequence length="197" mass="21254">MASETAEDVLFPGIDVWVERVSDASGVLVVEAVSTARPGRCPDCRKLPILLLMGAQQPLDRHAVDCVTTICLAAHLSGQIRDVNDDARAGQLSFAEAELRAFGVAPADLGRATSTPQVRELIRFQTDRAAQLCAEGRTKLDTLAQPARRDAATMLAMTEATITRIRQADHDVLARNVTIGRTRKLAIAASAFLRPRA</sequence>
<dbReference type="Proteomes" id="UP000094960">
    <property type="component" value="Chromosome"/>
</dbReference>
<dbReference type="AlphaFoldDB" id="A0A1D7Y2I8"/>
<reference evidence="2" key="1">
    <citation type="submission" date="2016-09" db="EMBL/GenBank/DDBJ databases">
        <title>Streptomyces puniciscabiei strain:TW1S1 Genome sequencing and assembly.</title>
        <authorList>
            <person name="Kim M.-K."/>
            <person name="Kim S.B."/>
        </authorList>
    </citation>
    <scope>NUCLEOTIDE SEQUENCE [LARGE SCALE GENOMIC DNA]</scope>
    <source>
        <strain evidence="2">TW1S1</strain>
    </source>
</reference>
<dbReference type="Pfam" id="PF00494">
    <property type="entry name" value="SQS_PSY"/>
    <property type="match status" value="1"/>
</dbReference>
<evidence type="ECO:0000313" key="2">
    <source>
        <dbReference type="Proteomes" id="UP000094960"/>
    </source>
</evidence>
<dbReference type="RefSeq" id="WP_069776452.1">
    <property type="nucleotide sequence ID" value="NZ_CP017248.1"/>
</dbReference>